<evidence type="ECO:0000259" key="2">
    <source>
        <dbReference type="PROSITE" id="PS50104"/>
    </source>
</evidence>
<evidence type="ECO:0000313" key="4">
    <source>
        <dbReference type="Proteomes" id="UP000006250"/>
    </source>
</evidence>
<dbReference type="EMBL" id="AECZ01000008">
    <property type="protein sequence ID" value="EFL51749.1"/>
    <property type="molecule type" value="Genomic_DNA"/>
</dbReference>
<dbReference type="InterPro" id="IPR000157">
    <property type="entry name" value="TIR_dom"/>
</dbReference>
<keyword evidence="1" id="KW-0472">Membrane</keyword>
<gene>
    <name evidence="3" type="ORF">DesfrDRAFT_1604</name>
</gene>
<keyword evidence="4" id="KW-1185">Reference proteome</keyword>
<dbReference type="GO" id="GO:0007165">
    <property type="term" value="P:signal transduction"/>
    <property type="evidence" value="ECO:0007669"/>
    <property type="project" value="InterPro"/>
</dbReference>
<keyword evidence="1" id="KW-0812">Transmembrane</keyword>
<reference evidence="3 4" key="1">
    <citation type="submission" date="2010-08" db="EMBL/GenBank/DDBJ databases">
        <title>The draft genome of Desulfovibrio fructosovorans JJ.</title>
        <authorList>
            <consortium name="US DOE Joint Genome Institute (JGI-PGF)"/>
            <person name="Lucas S."/>
            <person name="Copeland A."/>
            <person name="Lapidus A."/>
            <person name="Cheng J.-F."/>
            <person name="Bruce D."/>
            <person name="Goodwin L."/>
            <person name="Pitluck S."/>
            <person name="Land M.L."/>
            <person name="Hauser L."/>
            <person name="Chang Y.-J."/>
            <person name="Jeffries C."/>
            <person name="Wall J.D."/>
            <person name="Stahl D.A."/>
            <person name="Arkin A.P."/>
            <person name="Dehal P."/>
            <person name="Stolyar S.M."/>
            <person name="Hazen T.C."/>
            <person name="Woyke T.J."/>
        </authorList>
    </citation>
    <scope>NUCLEOTIDE SEQUENCE [LARGE SCALE GENOMIC DNA]</scope>
    <source>
        <strain evidence="3 4">JJ</strain>
    </source>
</reference>
<dbReference type="Proteomes" id="UP000006250">
    <property type="component" value="Unassembled WGS sequence"/>
</dbReference>
<dbReference type="OrthoDB" id="5526727at2"/>
<organism evidence="3 4">
    <name type="scientific">Solidesulfovibrio fructosivorans JJ]</name>
    <dbReference type="NCBI Taxonomy" id="596151"/>
    <lineage>
        <taxon>Bacteria</taxon>
        <taxon>Pseudomonadati</taxon>
        <taxon>Thermodesulfobacteriota</taxon>
        <taxon>Desulfovibrionia</taxon>
        <taxon>Desulfovibrionales</taxon>
        <taxon>Desulfovibrionaceae</taxon>
        <taxon>Solidesulfovibrio</taxon>
    </lineage>
</organism>
<accession>E1JVF5</accession>
<dbReference type="InterPro" id="IPR035897">
    <property type="entry name" value="Toll_tir_struct_dom_sf"/>
</dbReference>
<dbReference type="Pfam" id="PF13676">
    <property type="entry name" value="TIR_2"/>
    <property type="match status" value="1"/>
</dbReference>
<dbReference type="AlphaFoldDB" id="E1JVF5"/>
<feature type="domain" description="TIR" evidence="2">
    <location>
        <begin position="5"/>
        <end position="135"/>
    </location>
</feature>
<evidence type="ECO:0000313" key="3">
    <source>
        <dbReference type="EMBL" id="EFL51749.1"/>
    </source>
</evidence>
<dbReference type="STRING" id="596151.DesfrDRAFT_1604"/>
<dbReference type="RefSeq" id="WP_005992779.1">
    <property type="nucleotide sequence ID" value="NZ_AECZ01000008.1"/>
</dbReference>
<feature type="transmembrane region" description="Helical" evidence="1">
    <location>
        <begin position="161"/>
        <end position="183"/>
    </location>
</feature>
<proteinExistence type="predicted"/>
<name>E1JVF5_SOLFR</name>
<dbReference type="PROSITE" id="PS50104">
    <property type="entry name" value="TIR"/>
    <property type="match status" value="1"/>
</dbReference>
<protein>
    <recommendedName>
        <fullName evidence="2">TIR domain-containing protein</fullName>
    </recommendedName>
</protein>
<dbReference type="SUPFAM" id="SSF52200">
    <property type="entry name" value="Toll/Interleukin receptor TIR domain"/>
    <property type="match status" value="1"/>
</dbReference>
<dbReference type="eggNOG" id="COG2815">
    <property type="taxonomic scope" value="Bacteria"/>
</dbReference>
<sequence length="428" mass="48186">MEEHREGGVFISYCRENTDIASILIECFEELRVPFWIDKRNIGGGLAWADEISSALKYCEVMVLLYSSESNKSTYVRNEVTIALEKDKTIIPIRIEDISISENWEVLLKHCQFADAFKNPRDELRKIAEHVYHTLQRIKNQPYDDKLLHKYNKKWTRKSKVLLAAATMATVAIVTIPVLTLHFNVATLTTSEATVPTPNVGTQAAATPTASIPIAAKAPAPVREAAVAAPATPPAVREAKKPEVTVAAPGRQYAALTPPPTTQPAQTRLRGDFDVNARIMRFLTNYLSNYNHGSVADVMGAYAPRVDFFGTPNKSKSSLYKDMAAYFDRWQKRRSRLHDDVRIVNTDDPTVKRVTFSYDFYRERGEKEKQSIQTRGYYKSPKDNRWCSSGLANDTLTLRILNNSIQIIGETQNAVTLDKPKNTCNVIP</sequence>
<comment type="caution">
    <text evidence="3">The sequence shown here is derived from an EMBL/GenBank/DDBJ whole genome shotgun (WGS) entry which is preliminary data.</text>
</comment>
<evidence type="ECO:0000256" key="1">
    <source>
        <dbReference type="SAM" id="Phobius"/>
    </source>
</evidence>
<keyword evidence="1" id="KW-1133">Transmembrane helix</keyword>
<dbReference type="Gene3D" id="3.40.50.10140">
    <property type="entry name" value="Toll/interleukin-1 receptor homology (TIR) domain"/>
    <property type="match status" value="1"/>
</dbReference>